<comment type="pathway">
    <text evidence="1 6 7">Amino-acid biosynthesis; L-histidine biosynthesis; L-histidine from 5-phospho-alpha-D-ribose 1-diphosphate: step 6/9.</text>
</comment>
<evidence type="ECO:0000256" key="7">
    <source>
        <dbReference type="RuleBase" id="RU000599"/>
    </source>
</evidence>
<evidence type="ECO:0000313" key="8">
    <source>
        <dbReference type="EMBL" id="MDF1610682.1"/>
    </source>
</evidence>
<dbReference type="NCBIfam" id="NF002114">
    <property type="entry name" value="PRK00951.2-4"/>
    <property type="match status" value="1"/>
</dbReference>
<dbReference type="Gene3D" id="3.30.230.40">
    <property type="entry name" value="Imidazole glycerol phosphate dehydratase, domain 1"/>
    <property type="match status" value="2"/>
</dbReference>
<keyword evidence="5 6" id="KW-0456">Lyase</keyword>
<dbReference type="EMBL" id="JARGDL010000001">
    <property type="protein sequence ID" value="MDF1610682.1"/>
    <property type="molecule type" value="Genomic_DNA"/>
</dbReference>
<dbReference type="PANTHER" id="PTHR23133:SF2">
    <property type="entry name" value="IMIDAZOLEGLYCEROL-PHOSPHATE DEHYDRATASE"/>
    <property type="match status" value="1"/>
</dbReference>
<gene>
    <name evidence="6 8" type="primary">hisB</name>
    <name evidence="8" type="ORF">P0M35_00840</name>
</gene>
<dbReference type="EC" id="4.2.1.19" evidence="6 7"/>
<dbReference type="GO" id="GO:0004424">
    <property type="term" value="F:imidazoleglycerol-phosphate dehydratase activity"/>
    <property type="evidence" value="ECO:0007669"/>
    <property type="project" value="UniProtKB-UniRule"/>
</dbReference>
<dbReference type="GO" id="GO:0005737">
    <property type="term" value="C:cytoplasm"/>
    <property type="evidence" value="ECO:0007669"/>
    <property type="project" value="UniProtKB-SubCell"/>
</dbReference>
<dbReference type="InterPro" id="IPR020568">
    <property type="entry name" value="Ribosomal_Su5_D2-typ_SF"/>
</dbReference>
<organism evidence="8 9">
    <name type="scientific">Stygiobacter electus</name>
    <dbReference type="NCBI Taxonomy" id="3032292"/>
    <lineage>
        <taxon>Bacteria</taxon>
        <taxon>Pseudomonadati</taxon>
        <taxon>Ignavibacteriota</taxon>
        <taxon>Ignavibacteria</taxon>
        <taxon>Ignavibacteriales</taxon>
        <taxon>Melioribacteraceae</taxon>
        <taxon>Stygiobacter</taxon>
    </lineage>
</organism>
<dbReference type="RefSeq" id="WP_321534447.1">
    <property type="nucleotide sequence ID" value="NZ_JARGDL010000001.1"/>
</dbReference>
<comment type="caution">
    <text evidence="8">The sequence shown here is derived from an EMBL/GenBank/DDBJ whole genome shotgun (WGS) entry which is preliminary data.</text>
</comment>
<dbReference type="FunFam" id="3.30.230.40:FF:000001">
    <property type="entry name" value="Imidazoleglycerol-phosphate dehydratase HisB"/>
    <property type="match status" value="1"/>
</dbReference>
<evidence type="ECO:0000313" key="9">
    <source>
        <dbReference type="Proteomes" id="UP001221302"/>
    </source>
</evidence>
<comment type="subcellular location">
    <subcellularLocation>
        <location evidence="6 7">Cytoplasm</location>
    </subcellularLocation>
</comment>
<dbReference type="FunFam" id="3.30.230.40:FF:000003">
    <property type="entry name" value="Imidazoleglycerol-phosphate dehydratase HisB"/>
    <property type="match status" value="1"/>
</dbReference>
<dbReference type="SUPFAM" id="SSF54211">
    <property type="entry name" value="Ribosomal protein S5 domain 2-like"/>
    <property type="match status" value="2"/>
</dbReference>
<dbReference type="AlphaFoldDB" id="A0AAE3TCP9"/>
<evidence type="ECO:0000256" key="5">
    <source>
        <dbReference type="ARBA" id="ARBA00023239"/>
    </source>
</evidence>
<reference evidence="8" key="1">
    <citation type="submission" date="2023-03" db="EMBL/GenBank/DDBJ databases">
        <title>Stygiobacter electus gen. nov., sp. nov., facultatively anaerobic thermotolerant bacterium of the class Ignavibacteria from a well of Yessentuki mineral water deposit.</title>
        <authorList>
            <person name="Podosokorskaya O.A."/>
            <person name="Elcheninov A.G."/>
            <person name="Petrova N.F."/>
            <person name="Zavarzina D.G."/>
            <person name="Kublanov I.V."/>
            <person name="Merkel A.Y."/>
        </authorList>
    </citation>
    <scope>NUCLEOTIDE SEQUENCE</scope>
    <source>
        <strain evidence="8">09-Me</strain>
    </source>
</reference>
<protein>
    <recommendedName>
        <fullName evidence="2 6">Imidazoleglycerol-phosphate dehydratase</fullName>
        <shortName evidence="6">IGPD</shortName>
        <ecNumber evidence="6 7">4.2.1.19</ecNumber>
    </recommendedName>
</protein>
<evidence type="ECO:0000256" key="2">
    <source>
        <dbReference type="ARBA" id="ARBA00016664"/>
    </source>
</evidence>
<dbReference type="InterPro" id="IPR020565">
    <property type="entry name" value="ImidazoleglycerP_deHydtase_CS"/>
</dbReference>
<comment type="similarity">
    <text evidence="6 7">Belongs to the imidazoleglycerol-phosphate dehydratase family.</text>
</comment>
<dbReference type="PROSITE" id="PS00954">
    <property type="entry name" value="IGP_DEHYDRATASE_1"/>
    <property type="match status" value="1"/>
</dbReference>
<evidence type="ECO:0000256" key="1">
    <source>
        <dbReference type="ARBA" id="ARBA00005047"/>
    </source>
</evidence>
<dbReference type="HAMAP" id="MF_00076">
    <property type="entry name" value="HisB"/>
    <property type="match status" value="1"/>
</dbReference>
<evidence type="ECO:0000256" key="3">
    <source>
        <dbReference type="ARBA" id="ARBA00022605"/>
    </source>
</evidence>
<dbReference type="PANTHER" id="PTHR23133">
    <property type="entry name" value="IMIDAZOLEGLYCEROL-PHOSPHATE DEHYDRATASE HIS7"/>
    <property type="match status" value="1"/>
</dbReference>
<keyword evidence="4 6" id="KW-0368">Histidine biosynthesis</keyword>
<dbReference type="PROSITE" id="PS00955">
    <property type="entry name" value="IGP_DEHYDRATASE_2"/>
    <property type="match status" value="1"/>
</dbReference>
<dbReference type="Proteomes" id="UP001221302">
    <property type="component" value="Unassembled WGS sequence"/>
</dbReference>
<keyword evidence="3 6" id="KW-0028">Amino-acid biosynthesis</keyword>
<evidence type="ECO:0000256" key="4">
    <source>
        <dbReference type="ARBA" id="ARBA00023102"/>
    </source>
</evidence>
<dbReference type="InterPro" id="IPR038494">
    <property type="entry name" value="IGPD_sf"/>
</dbReference>
<dbReference type="Pfam" id="PF00475">
    <property type="entry name" value="IGPD"/>
    <property type="match status" value="1"/>
</dbReference>
<dbReference type="InterPro" id="IPR000807">
    <property type="entry name" value="ImidazoleglycerolP_deHydtase"/>
</dbReference>
<proteinExistence type="inferred from homology"/>
<dbReference type="NCBIfam" id="NF002111">
    <property type="entry name" value="PRK00951.2-1"/>
    <property type="match status" value="1"/>
</dbReference>
<accession>A0AAE3TCP9</accession>
<comment type="catalytic activity">
    <reaction evidence="6 7">
        <text>D-erythro-1-(imidazol-4-yl)glycerol 3-phosphate = 3-(imidazol-4-yl)-2-oxopropyl phosphate + H2O</text>
        <dbReference type="Rhea" id="RHEA:11040"/>
        <dbReference type="ChEBI" id="CHEBI:15377"/>
        <dbReference type="ChEBI" id="CHEBI:57766"/>
        <dbReference type="ChEBI" id="CHEBI:58278"/>
        <dbReference type="EC" id="4.2.1.19"/>
    </reaction>
</comment>
<keyword evidence="6" id="KW-0963">Cytoplasm</keyword>
<evidence type="ECO:0000256" key="6">
    <source>
        <dbReference type="HAMAP-Rule" id="MF_00076"/>
    </source>
</evidence>
<name>A0AAE3TCP9_9BACT</name>
<keyword evidence="9" id="KW-1185">Reference proteome</keyword>
<dbReference type="GO" id="GO:0000105">
    <property type="term" value="P:L-histidine biosynthetic process"/>
    <property type="evidence" value="ECO:0007669"/>
    <property type="project" value="UniProtKB-UniRule"/>
</dbReference>
<sequence length="194" mass="21731">MKRTALHQRKTKETDIKIKINLDGSGKSKIKTGIGFFDHMLEQIAKHSNIDLELIAKGDLHIDEHHTVEDVGIALGEAINIALGNKKGIERYGFLLPMDESLSYCALDLGGRSYLSFKCKFKREKVGEFPTELFVEFFRALSSGLKANIHLKCSGENDHHKAEALFKSFARALNMALKFDERNKGNLPSTKGLL</sequence>
<dbReference type="CDD" id="cd07914">
    <property type="entry name" value="IGPD"/>
    <property type="match status" value="1"/>
</dbReference>